<evidence type="ECO:0000313" key="3">
    <source>
        <dbReference type="Proteomes" id="UP001501570"/>
    </source>
</evidence>
<comment type="caution">
    <text evidence="2">The sequence shown here is derived from an EMBL/GenBank/DDBJ whole genome shotgun (WGS) entry which is preliminary data.</text>
</comment>
<gene>
    <name evidence="2" type="ORF">GCM10023322_54980</name>
</gene>
<comment type="similarity">
    <text evidence="1">Belongs to the WXG100 family.</text>
</comment>
<proteinExistence type="inferred from homology"/>
<reference evidence="3" key="1">
    <citation type="journal article" date="2019" name="Int. J. Syst. Evol. Microbiol.">
        <title>The Global Catalogue of Microorganisms (GCM) 10K type strain sequencing project: providing services to taxonomists for standard genome sequencing and annotation.</title>
        <authorList>
            <consortium name="The Broad Institute Genomics Platform"/>
            <consortium name="The Broad Institute Genome Sequencing Center for Infectious Disease"/>
            <person name="Wu L."/>
            <person name="Ma J."/>
        </authorList>
    </citation>
    <scope>NUCLEOTIDE SEQUENCE [LARGE SCALE GENOMIC DNA]</scope>
    <source>
        <strain evidence="3">JCM 18304</strain>
    </source>
</reference>
<protein>
    <recommendedName>
        <fullName evidence="1">ESAT-6-like protein</fullName>
    </recommendedName>
</protein>
<dbReference type="RefSeq" id="WP_345634375.1">
    <property type="nucleotide sequence ID" value="NZ_BAABJQ010000019.1"/>
</dbReference>
<dbReference type="SUPFAM" id="SSF140453">
    <property type="entry name" value="EsxAB dimer-like"/>
    <property type="match status" value="1"/>
</dbReference>
<sequence>MAFTVTPEYIANAATSCDNTASEIQSQLATLRSYVMNLEAVYQGVAATTFQALMTDYDTFARMLNEALTDIGSGLRGNYVNYTDSENQNIANLVPIQGNIPGANL</sequence>
<dbReference type="Pfam" id="PF06013">
    <property type="entry name" value="WXG100"/>
    <property type="match status" value="1"/>
</dbReference>
<dbReference type="InterPro" id="IPR036689">
    <property type="entry name" value="ESAT-6-like_sf"/>
</dbReference>
<keyword evidence="3" id="KW-1185">Reference proteome</keyword>
<dbReference type="Gene3D" id="1.10.287.1060">
    <property type="entry name" value="ESAT-6-like"/>
    <property type="match status" value="1"/>
</dbReference>
<dbReference type="NCBIfam" id="TIGR03930">
    <property type="entry name" value="WXG100_ESAT6"/>
    <property type="match status" value="1"/>
</dbReference>
<name>A0ABP9SCA9_9ACTN</name>
<dbReference type="Proteomes" id="UP001501570">
    <property type="component" value="Unassembled WGS sequence"/>
</dbReference>
<dbReference type="InterPro" id="IPR010310">
    <property type="entry name" value="T7SS_ESAT-6-like"/>
</dbReference>
<dbReference type="EMBL" id="BAABJQ010000019">
    <property type="protein sequence ID" value="GAA5193293.1"/>
    <property type="molecule type" value="Genomic_DNA"/>
</dbReference>
<organism evidence="2 3">
    <name type="scientific">Rugosimonospora acidiphila</name>
    <dbReference type="NCBI Taxonomy" id="556531"/>
    <lineage>
        <taxon>Bacteria</taxon>
        <taxon>Bacillati</taxon>
        <taxon>Actinomycetota</taxon>
        <taxon>Actinomycetes</taxon>
        <taxon>Micromonosporales</taxon>
        <taxon>Micromonosporaceae</taxon>
        <taxon>Rugosimonospora</taxon>
    </lineage>
</organism>
<evidence type="ECO:0000256" key="1">
    <source>
        <dbReference type="RuleBase" id="RU362001"/>
    </source>
</evidence>
<evidence type="ECO:0000313" key="2">
    <source>
        <dbReference type="EMBL" id="GAA5193293.1"/>
    </source>
</evidence>
<accession>A0ABP9SCA9</accession>